<feature type="active site" description="S-methylcysteine intermediate" evidence="14">
    <location>
        <position position="332"/>
    </location>
</feature>
<dbReference type="Proteomes" id="UP000632828">
    <property type="component" value="Unassembled WGS sequence"/>
</dbReference>
<dbReference type="AlphaFoldDB" id="A0A8J6UQL5"/>
<dbReference type="GO" id="GO:0005737">
    <property type="term" value="C:cytoplasm"/>
    <property type="evidence" value="ECO:0007669"/>
    <property type="project" value="UniProtKB-SubCell"/>
</dbReference>
<dbReference type="RefSeq" id="WP_191153469.1">
    <property type="nucleotide sequence ID" value="NZ_JACWUN010000001.1"/>
</dbReference>
<reference evidence="16" key="1">
    <citation type="submission" date="2020-09" db="EMBL/GenBank/DDBJ databases">
        <title>Pelobacter alkaliphilus sp. nov., a novel anaerobic arsenate-reducing bacterium from terrestrial mud volcano.</title>
        <authorList>
            <person name="Khomyakova M.A."/>
            <person name="Merkel A.Y."/>
            <person name="Slobodkin A.I."/>
        </authorList>
    </citation>
    <scope>NUCLEOTIDE SEQUENCE</scope>
    <source>
        <strain evidence="16">M08fum</strain>
    </source>
</reference>
<dbReference type="GO" id="GO:0002935">
    <property type="term" value="F:tRNA (adenine(37)-C2)-methyltransferase activity"/>
    <property type="evidence" value="ECO:0007669"/>
    <property type="project" value="UniProtKB-UniRule"/>
</dbReference>
<organism evidence="16 17">
    <name type="scientific">Pelovirga terrestris</name>
    <dbReference type="NCBI Taxonomy" id="2771352"/>
    <lineage>
        <taxon>Bacteria</taxon>
        <taxon>Pseudomonadati</taxon>
        <taxon>Thermodesulfobacteriota</taxon>
        <taxon>Desulfuromonadia</taxon>
        <taxon>Geobacterales</taxon>
        <taxon>Geobacteraceae</taxon>
        <taxon>Pelovirga</taxon>
    </lineage>
</organism>
<protein>
    <recommendedName>
        <fullName evidence="14">Probable dual-specificity RNA methyltransferase RlmN</fullName>
        <ecNumber evidence="14">2.1.1.192</ecNumber>
    </recommendedName>
    <alternativeName>
        <fullName evidence="14">23S rRNA (adenine(2503)-C(2))-methyltransferase</fullName>
    </alternativeName>
    <alternativeName>
        <fullName evidence="14">23S rRNA m2A2503 methyltransferase</fullName>
    </alternativeName>
    <alternativeName>
        <fullName evidence="14">Ribosomal RNA large subunit methyltransferase N</fullName>
    </alternativeName>
    <alternativeName>
        <fullName evidence="14">tRNA (adenine(37)-C(2))-methyltransferase</fullName>
    </alternativeName>
    <alternativeName>
        <fullName evidence="14">tRNA m2A37 methyltransferase</fullName>
    </alternativeName>
</protein>
<dbReference type="SFLD" id="SFLDF00275">
    <property type="entry name" value="adenosine_C2_methyltransferase"/>
    <property type="match status" value="1"/>
</dbReference>
<comment type="function">
    <text evidence="14">Specifically methylates position 2 of adenine 2503 in 23S rRNA and position 2 of adenine 37 in tRNAs.</text>
</comment>
<dbReference type="GO" id="GO:0019843">
    <property type="term" value="F:rRNA binding"/>
    <property type="evidence" value="ECO:0007669"/>
    <property type="project" value="UniProtKB-UniRule"/>
</dbReference>
<dbReference type="CDD" id="cd01335">
    <property type="entry name" value="Radical_SAM"/>
    <property type="match status" value="1"/>
</dbReference>
<keyword evidence="7 14" id="KW-0808">Transferase</keyword>
<feature type="binding site" evidence="14">
    <location>
        <position position="114"/>
    </location>
    <ligand>
        <name>[4Fe-4S] cluster</name>
        <dbReference type="ChEBI" id="CHEBI:49883"/>
        <note>4Fe-4S-S-AdoMet</note>
    </ligand>
</feature>
<evidence type="ECO:0000256" key="12">
    <source>
        <dbReference type="ARBA" id="ARBA00023014"/>
    </source>
</evidence>
<dbReference type="GO" id="GO:0000049">
    <property type="term" value="F:tRNA binding"/>
    <property type="evidence" value="ECO:0007669"/>
    <property type="project" value="UniProtKB-UniRule"/>
</dbReference>
<dbReference type="GO" id="GO:0070040">
    <property type="term" value="F:rRNA (adenine(2503)-C2-)-methyltransferase activity"/>
    <property type="evidence" value="ECO:0007669"/>
    <property type="project" value="UniProtKB-UniRule"/>
</dbReference>
<dbReference type="SUPFAM" id="SSF102114">
    <property type="entry name" value="Radical SAM enzymes"/>
    <property type="match status" value="1"/>
</dbReference>
<keyword evidence="4 14" id="KW-0963">Cytoplasm</keyword>
<proteinExistence type="inferred from homology"/>
<dbReference type="HAMAP" id="MF_01849">
    <property type="entry name" value="RNA_methyltr_RlmN"/>
    <property type="match status" value="1"/>
</dbReference>
<comment type="caution">
    <text evidence="14">Lacks conserved residue(s) required for the propagation of feature annotation.</text>
</comment>
<dbReference type="InterPro" id="IPR027492">
    <property type="entry name" value="RNA_MTrfase_RlmN"/>
</dbReference>
<dbReference type="InterPro" id="IPR004383">
    <property type="entry name" value="rRNA_lsu_MTrfase_RlmN/Cfr"/>
</dbReference>
<keyword evidence="9 14" id="KW-0819">tRNA processing</keyword>
<keyword evidence="13 14" id="KW-1015">Disulfide bond</keyword>
<feature type="binding site" evidence="14">
    <location>
        <begin position="213"/>
        <end position="215"/>
    </location>
    <ligand>
        <name>S-adenosyl-L-methionine</name>
        <dbReference type="ChEBI" id="CHEBI:59789"/>
    </ligand>
</feature>
<dbReference type="GO" id="GO:0070475">
    <property type="term" value="P:rRNA base methylation"/>
    <property type="evidence" value="ECO:0007669"/>
    <property type="project" value="UniProtKB-UniRule"/>
</dbReference>
<dbReference type="PROSITE" id="PS51918">
    <property type="entry name" value="RADICAL_SAM"/>
    <property type="match status" value="1"/>
</dbReference>
<comment type="miscellaneous">
    <text evidence="14">Reaction proceeds by a ping-pong mechanism involving intermediate methylation of a conserved cysteine residue.</text>
</comment>
<evidence type="ECO:0000256" key="6">
    <source>
        <dbReference type="ARBA" id="ARBA00022603"/>
    </source>
</evidence>
<dbReference type="FunFam" id="3.20.20.70:FF:000014">
    <property type="entry name" value="Probable dual-specificity RNA methyltransferase RlmN"/>
    <property type="match status" value="1"/>
</dbReference>
<accession>A0A8J6UQL5</accession>
<dbReference type="InterPro" id="IPR058240">
    <property type="entry name" value="rSAM_sf"/>
</dbReference>
<keyword evidence="12 14" id="KW-0411">Iron-sulfur</keyword>
<feature type="binding site" evidence="14">
    <location>
        <position position="118"/>
    </location>
    <ligand>
        <name>[4Fe-4S] cluster</name>
        <dbReference type="ChEBI" id="CHEBI:49883"/>
        <note>4Fe-4S-S-AdoMet</note>
    </ligand>
</feature>
<keyword evidence="10 14" id="KW-0479">Metal-binding</keyword>
<dbReference type="Gene3D" id="1.10.150.530">
    <property type="match status" value="1"/>
</dbReference>
<keyword evidence="5 14" id="KW-0698">rRNA processing</keyword>
<keyword evidence="11 14" id="KW-0408">Iron</keyword>
<comment type="similarity">
    <text evidence="2 14">Belongs to the radical SAM superfamily. RlmN family.</text>
</comment>
<dbReference type="SFLD" id="SFLDS00029">
    <property type="entry name" value="Radical_SAM"/>
    <property type="match status" value="1"/>
</dbReference>
<evidence type="ECO:0000256" key="11">
    <source>
        <dbReference type="ARBA" id="ARBA00023004"/>
    </source>
</evidence>
<dbReference type="Gene3D" id="3.20.20.70">
    <property type="entry name" value="Aldolase class I"/>
    <property type="match status" value="1"/>
</dbReference>
<gene>
    <name evidence="14 16" type="primary">rlmN</name>
    <name evidence="16" type="ORF">ICT70_00755</name>
</gene>
<dbReference type="InterPro" id="IPR040072">
    <property type="entry name" value="Methyltransferase_A"/>
</dbReference>
<dbReference type="Pfam" id="PF04055">
    <property type="entry name" value="Radical_SAM"/>
    <property type="match status" value="1"/>
</dbReference>
<dbReference type="InterPro" id="IPR007197">
    <property type="entry name" value="rSAM"/>
</dbReference>
<comment type="cofactor">
    <cofactor evidence="14">
        <name>[4Fe-4S] cluster</name>
        <dbReference type="ChEBI" id="CHEBI:49883"/>
    </cofactor>
    <text evidence="14">Binds 1 [4Fe-4S] cluster. The cluster is coordinated with 3 cysteines and an exchangeable S-adenosyl-L-methionine.</text>
</comment>
<comment type="catalytic activity">
    <reaction evidence="14">
        <text>adenosine(37) in tRNA + 2 reduced [2Fe-2S]-[ferredoxin] + 2 S-adenosyl-L-methionine = 2-methyladenosine(37) in tRNA + 5'-deoxyadenosine + L-methionine + 2 oxidized [2Fe-2S]-[ferredoxin] + S-adenosyl-L-homocysteine</text>
        <dbReference type="Rhea" id="RHEA:43332"/>
        <dbReference type="Rhea" id="RHEA-COMP:10000"/>
        <dbReference type="Rhea" id="RHEA-COMP:10001"/>
        <dbReference type="Rhea" id="RHEA-COMP:10162"/>
        <dbReference type="Rhea" id="RHEA-COMP:10485"/>
        <dbReference type="ChEBI" id="CHEBI:17319"/>
        <dbReference type="ChEBI" id="CHEBI:33737"/>
        <dbReference type="ChEBI" id="CHEBI:33738"/>
        <dbReference type="ChEBI" id="CHEBI:57844"/>
        <dbReference type="ChEBI" id="CHEBI:57856"/>
        <dbReference type="ChEBI" id="CHEBI:59789"/>
        <dbReference type="ChEBI" id="CHEBI:74411"/>
        <dbReference type="ChEBI" id="CHEBI:74497"/>
        <dbReference type="EC" id="2.1.1.192"/>
    </reaction>
</comment>
<evidence type="ECO:0000256" key="9">
    <source>
        <dbReference type="ARBA" id="ARBA00022694"/>
    </source>
</evidence>
<feature type="domain" description="Radical SAM core" evidence="15">
    <location>
        <begin position="100"/>
        <end position="327"/>
    </location>
</feature>
<comment type="catalytic activity">
    <reaction evidence="14">
        <text>adenosine(2503) in 23S rRNA + 2 reduced [2Fe-2S]-[ferredoxin] + 2 S-adenosyl-L-methionine = 2-methyladenosine(2503) in 23S rRNA + 5'-deoxyadenosine + L-methionine + 2 oxidized [2Fe-2S]-[ferredoxin] + S-adenosyl-L-homocysteine</text>
        <dbReference type="Rhea" id="RHEA:42916"/>
        <dbReference type="Rhea" id="RHEA-COMP:10000"/>
        <dbReference type="Rhea" id="RHEA-COMP:10001"/>
        <dbReference type="Rhea" id="RHEA-COMP:10152"/>
        <dbReference type="Rhea" id="RHEA-COMP:10282"/>
        <dbReference type="ChEBI" id="CHEBI:17319"/>
        <dbReference type="ChEBI" id="CHEBI:33737"/>
        <dbReference type="ChEBI" id="CHEBI:33738"/>
        <dbReference type="ChEBI" id="CHEBI:57844"/>
        <dbReference type="ChEBI" id="CHEBI:57856"/>
        <dbReference type="ChEBI" id="CHEBI:59789"/>
        <dbReference type="ChEBI" id="CHEBI:74411"/>
        <dbReference type="ChEBI" id="CHEBI:74497"/>
        <dbReference type="EC" id="2.1.1.192"/>
    </reaction>
</comment>
<dbReference type="EC" id="2.1.1.192" evidence="14"/>
<evidence type="ECO:0000313" key="16">
    <source>
        <dbReference type="EMBL" id="MBD1399196.1"/>
    </source>
</evidence>
<sequence length="349" mass="38665">MDDKIDLKNMTHADLVAYLDSLGQPAFRARQLFKWIYQQRVSDFAAMTNVSKALREDLSARCRISTLTPLTVQDSQDGTRKYLFSLEDGATIEAVRIPMETDKATLCISTQAGCAMGCAFCMTATSGLSRNLRAGEIVNQVCAALEDGPLGNIVMMGMGEPLHNLDNVIDALNILYLDDGLGFGARRVTLSTCGLVPEMLELKKRIKVNLAVSLNAADDELRSRLMPINHRYPLAELIAACEKYSRETKQRVTFEYILIKGVNDSLVMAKKLVKLLHPVRCKINLICFNQHPGSDFKSPDENTIRAFQKYLLDHGMVATLRAGKGRDIDAACGQLKGRMDSKTHCTATR</sequence>
<evidence type="ECO:0000256" key="2">
    <source>
        <dbReference type="ARBA" id="ARBA00007544"/>
    </source>
</evidence>
<dbReference type="GO" id="GO:0030488">
    <property type="term" value="P:tRNA methylation"/>
    <property type="evidence" value="ECO:0007669"/>
    <property type="project" value="UniProtKB-UniRule"/>
</dbReference>
<dbReference type="PANTHER" id="PTHR30544">
    <property type="entry name" value="23S RRNA METHYLTRANSFERASE"/>
    <property type="match status" value="1"/>
</dbReference>
<dbReference type="GO" id="GO:0046872">
    <property type="term" value="F:metal ion binding"/>
    <property type="evidence" value="ECO:0007669"/>
    <property type="project" value="UniProtKB-KW"/>
</dbReference>
<dbReference type="SFLD" id="SFLDG01062">
    <property type="entry name" value="methyltransferase_(Class_A)"/>
    <property type="match status" value="1"/>
</dbReference>
<dbReference type="PANTHER" id="PTHR30544:SF5">
    <property type="entry name" value="RADICAL SAM CORE DOMAIN-CONTAINING PROTEIN"/>
    <property type="match status" value="1"/>
</dbReference>
<feature type="binding site" evidence="14">
    <location>
        <position position="191"/>
    </location>
    <ligand>
        <name>S-adenosyl-L-methionine</name>
        <dbReference type="ChEBI" id="CHEBI:59789"/>
    </ligand>
</feature>
<evidence type="ECO:0000256" key="1">
    <source>
        <dbReference type="ARBA" id="ARBA00004496"/>
    </source>
</evidence>
<evidence type="ECO:0000256" key="13">
    <source>
        <dbReference type="ARBA" id="ARBA00023157"/>
    </source>
</evidence>
<evidence type="ECO:0000256" key="3">
    <source>
        <dbReference type="ARBA" id="ARBA00022485"/>
    </source>
</evidence>
<dbReference type="NCBIfam" id="TIGR00048">
    <property type="entry name" value="rRNA_mod_RlmN"/>
    <property type="match status" value="1"/>
</dbReference>
<evidence type="ECO:0000313" key="17">
    <source>
        <dbReference type="Proteomes" id="UP000632828"/>
    </source>
</evidence>
<dbReference type="FunFam" id="1.10.150.530:FF:000003">
    <property type="entry name" value="Dual-specificity RNA methyltransferase RlmN"/>
    <property type="match status" value="1"/>
</dbReference>
<evidence type="ECO:0000256" key="8">
    <source>
        <dbReference type="ARBA" id="ARBA00022691"/>
    </source>
</evidence>
<evidence type="ECO:0000256" key="14">
    <source>
        <dbReference type="HAMAP-Rule" id="MF_01849"/>
    </source>
</evidence>
<dbReference type="GO" id="GO:0051539">
    <property type="term" value="F:4 iron, 4 sulfur cluster binding"/>
    <property type="evidence" value="ECO:0007669"/>
    <property type="project" value="UniProtKB-UniRule"/>
</dbReference>
<name>A0A8J6UQL5_9BACT</name>
<keyword evidence="8 14" id="KW-0949">S-adenosyl-L-methionine</keyword>
<dbReference type="InterPro" id="IPR048641">
    <property type="entry name" value="RlmN_N"/>
</dbReference>
<keyword evidence="3 14" id="KW-0004">4Fe-4S</keyword>
<feature type="binding site" evidence="14">
    <location>
        <begin position="159"/>
        <end position="160"/>
    </location>
    <ligand>
        <name>S-adenosyl-L-methionine</name>
        <dbReference type="ChEBI" id="CHEBI:59789"/>
    </ligand>
</feature>
<dbReference type="Pfam" id="PF21016">
    <property type="entry name" value="RlmN_N"/>
    <property type="match status" value="1"/>
</dbReference>
<dbReference type="EMBL" id="JACWUN010000001">
    <property type="protein sequence ID" value="MBD1399196.1"/>
    <property type="molecule type" value="Genomic_DNA"/>
</dbReference>
<evidence type="ECO:0000259" key="15">
    <source>
        <dbReference type="PROSITE" id="PS51918"/>
    </source>
</evidence>
<dbReference type="InterPro" id="IPR013785">
    <property type="entry name" value="Aldolase_TIM"/>
</dbReference>
<evidence type="ECO:0000256" key="5">
    <source>
        <dbReference type="ARBA" id="ARBA00022552"/>
    </source>
</evidence>
<keyword evidence="6 14" id="KW-0489">Methyltransferase</keyword>
<comment type="caution">
    <text evidence="16">The sequence shown here is derived from an EMBL/GenBank/DDBJ whole genome shotgun (WGS) entry which is preliminary data.</text>
</comment>
<evidence type="ECO:0000256" key="10">
    <source>
        <dbReference type="ARBA" id="ARBA00022723"/>
    </source>
</evidence>
<feature type="binding site" evidence="14">
    <location>
        <position position="121"/>
    </location>
    <ligand>
        <name>[4Fe-4S] cluster</name>
        <dbReference type="ChEBI" id="CHEBI:49883"/>
        <note>4Fe-4S-S-AdoMet</note>
    </ligand>
</feature>
<dbReference type="PIRSF" id="PIRSF006004">
    <property type="entry name" value="CHP00048"/>
    <property type="match status" value="1"/>
</dbReference>
<evidence type="ECO:0000256" key="7">
    <source>
        <dbReference type="ARBA" id="ARBA00022679"/>
    </source>
</evidence>
<keyword evidence="17" id="KW-1185">Reference proteome</keyword>
<feature type="binding site" evidence="14">
    <location>
        <position position="289"/>
    </location>
    <ligand>
        <name>S-adenosyl-L-methionine</name>
        <dbReference type="ChEBI" id="CHEBI:59789"/>
    </ligand>
</feature>
<feature type="active site" description="Proton acceptor" evidence="14">
    <location>
        <position position="93"/>
    </location>
</feature>
<comment type="subcellular location">
    <subcellularLocation>
        <location evidence="1 14">Cytoplasm</location>
    </subcellularLocation>
</comment>
<evidence type="ECO:0000256" key="4">
    <source>
        <dbReference type="ARBA" id="ARBA00022490"/>
    </source>
</evidence>